<sequence>MSAHLRLAAAVLYQHSQESGDSPHDLVTLLHVPGDVWEQMALVEGLAIATWRVMQKQGIPLPTLLVPNAPYLFSRPFDDGTAQLIIIDSHHTVIYNDRWPTCGRFSTWTTAINALATAIRTYSAQSHTALATDASV</sequence>
<comment type="caution">
    <text evidence="1">The sequence shown here is derived from an EMBL/GenBank/DDBJ whole genome shotgun (WGS) entry which is preliminary data.</text>
</comment>
<dbReference type="AlphaFoldDB" id="A0A2T2WR77"/>
<name>A0A2T2WR77_9FIRM</name>
<accession>A0A2T2WR77</accession>
<protein>
    <submittedName>
        <fullName evidence="1">Uncharacterized protein</fullName>
    </submittedName>
</protein>
<gene>
    <name evidence="1" type="ORF">C7B46_20930</name>
</gene>
<proteinExistence type="predicted"/>
<evidence type="ECO:0000313" key="2">
    <source>
        <dbReference type="Proteomes" id="UP000242972"/>
    </source>
</evidence>
<dbReference type="Proteomes" id="UP000242972">
    <property type="component" value="Unassembled WGS sequence"/>
</dbReference>
<reference evidence="1 2" key="1">
    <citation type="journal article" date="2014" name="BMC Genomics">
        <title>Comparison of environmental and isolate Sulfobacillus genomes reveals diverse carbon, sulfur, nitrogen, and hydrogen metabolisms.</title>
        <authorList>
            <person name="Justice N.B."/>
            <person name="Norman A."/>
            <person name="Brown C.T."/>
            <person name="Singh A."/>
            <person name="Thomas B.C."/>
            <person name="Banfield J.F."/>
        </authorList>
    </citation>
    <scope>NUCLEOTIDE SEQUENCE [LARGE SCALE GENOMIC DNA]</scope>
    <source>
        <strain evidence="1">AMDSBA4</strain>
    </source>
</reference>
<evidence type="ECO:0000313" key="1">
    <source>
        <dbReference type="EMBL" id="PSR24730.1"/>
    </source>
</evidence>
<organism evidence="1 2">
    <name type="scientific">Sulfobacillus benefaciens</name>
    <dbReference type="NCBI Taxonomy" id="453960"/>
    <lineage>
        <taxon>Bacteria</taxon>
        <taxon>Bacillati</taxon>
        <taxon>Bacillota</taxon>
        <taxon>Clostridia</taxon>
        <taxon>Eubacteriales</taxon>
        <taxon>Clostridiales Family XVII. Incertae Sedis</taxon>
        <taxon>Sulfobacillus</taxon>
    </lineage>
</organism>
<dbReference type="EMBL" id="PXYW01000168">
    <property type="protein sequence ID" value="PSR24730.1"/>
    <property type="molecule type" value="Genomic_DNA"/>
</dbReference>